<reference evidence="2" key="1">
    <citation type="journal article" date="2014" name="Int. J. Syst. Evol. Microbiol.">
        <title>Complete genome sequence of Corynebacterium casei LMG S-19264T (=DSM 44701T), isolated from a smear-ripened cheese.</title>
        <authorList>
            <consortium name="US DOE Joint Genome Institute (JGI-PGF)"/>
            <person name="Walter F."/>
            <person name="Albersmeier A."/>
            <person name="Kalinowski J."/>
            <person name="Ruckert C."/>
        </authorList>
    </citation>
    <scope>NUCLEOTIDE SEQUENCE</scope>
    <source>
        <strain evidence="2">CGMCC 4.7308</strain>
    </source>
</reference>
<evidence type="ECO:0000313" key="3">
    <source>
        <dbReference type="Proteomes" id="UP000655208"/>
    </source>
</evidence>
<proteinExistence type="predicted"/>
<protein>
    <submittedName>
        <fullName evidence="2">Uncharacterized protein</fullName>
    </submittedName>
</protein>
<evidence type="ECO:0000256" key="1">
    <source>
        <dbReference type="SAM" id="MobiDB-lite"/>
    </source>
</evidence>
<accession>A0A917WFK5</accession>
<dbReference type="Proteomes" id="UP000655208">
    <property type="component" value="Unassembled WGS sequence"/>
</dbReference>
<feature type="compositionally biased region" description="Low complexity" evidence="1">
    <location>
        <begin position="15"/>
        <end position="30"/>
    </location>
</feature>
<evidence type="ECO:0000313" key="2">
    <source>
        <dbReference type="EMBL" id="GGL99162.1"/>
    </source>
</evidence>
<dbReference type="EMBL" id="BMNA01000003">
    <property type="protein sequence ID" value="GGL99162.1"/>
    <property type="molecule type" value="Genomic_DNA"/>
</dbReference>
<keyword evidence="3" id="KW-1185">Reference proteome</keyword>
<sequence length="83" mass="8453">MLTPEVTTAVHRPETSSTATTTAAAASSATRARPALRIGISPGYDVLQPDAVTVPAVQDVRPGGCGAGVPRRHHTPVRSAPVS</sequence>
<gene>
    <name evidence="2" type="ORF">GCM10011594_18940</name>
</gene>
<name>A0A917WFK5_9ACTN</name>
<feature type="region of interest" description="Disordered" evidence="1">
    <location>
        <begin position="61"/>
        <end position="83"/>
    </location>
</feature>
<dbReference type="AlphaFoldDB" id="A0A917WFK5"/>
<comment type="caution">
    <text evidence="2">The sequence shown here is derived from an EMBL/GenBank/DDBJ whole genome shotgun (WGS) entry which is preliminary data.</text>
</comment>
<reference evidence="2" key="2">
    <citation type="submission" date="2020-09" db="EMBL/GenBank/DDBJ databases">
        <authorList>
            <person name="Sun Q."/>
            <person name="Zhou Y."/>
        </authorList>
    </citation>
    <scope>NUCLEOTIDE SEQUENCE</scope>
    <source>
        <strain evidence="2">CGMCC 4.7308</strain>
    </source>
</reference>
<organism evidence="2 3">
    <name type="scientific">Nakamurella endophytica</name>
    <dbReference type="NCBI Taxonomy" id="1748367"/>
    <lineage>
        <taxon>Bacteria</taxon>
        <taxon>Bacillati</taxon>
        <taxon>Actinomycetota</taxon>
        <taxon>Actinomycetes</taxon>
        <taxon>Nakamurellales</taxon>
        <taxon>Nakamurellaceae</taxon>
        <taxon>Nakamurella</taxon>
    </lineage>
</organism>
<feature type="region of interest" description="Disordered" evidence="1">
    <location>
        <begin position="1"/>
        <end position="32"/>
    </location>
</feature>